<dbReference type="PANTHER" id="PTHR34698:SF2">
    <property type="entry name" value="5-OXOPROLINASE SUBUNIT B"/>
    <property type="match status" value="1"/>
</dbReference>
<dbReference type="InterPro" id="IPR010016">
    <property type="entry name" value="PxpB"/>
</dbReference>
<gene>
    <name evidence="5" type="ORF">FB473_002250</name>
</gene>
<dbReference type="Gene3D" id="3.30.1360.40">
    <property type="match status" value="1"/>
</dbReference>
<protein>
    <submittedName>
        <fullName evidence="5">Allophanate hydrolase subunit 1</fullName>
    </submittedName>
</protein>
<dbReference type="GO" id="GO:0016787">
    <property type="term" value="F:hydrolase activity"/>
    <property type="evidence" value="ECO:0007669"/>
    <property type="project" value="UniProtKB-KW"/>
</dbReference>
<reference evidence="5 6" key="1">
    <citation type="submission" date="2020-02" db="EMBL/GenBank/DDBJ databases">
        <title>Sequencing the genomes of 1000 actinobacteria strains.</title>
        <authorList>
            <person name="Klenk H.-P."/>
        </authorList>
    </citation>
    <scope>NUCLEOTIDE SEQUENCE [LARGE SCALE GENOMIC DNA]</scope>
    <source>
        <strain evidence="5 6">DSM 19609</strain>
    </source>
</reference>
<dbReference type="RefSeq" id="WP_167167593.1">
    <property type="nucleotide sequence ID" value="NZ_BAAAOO010000007.1"/>
</dbReference>
<keyword evidence="2 5" id="KW-0378">Hydrolase</keyword>
<dbReference type="InterPro" id="IPR003833">
    <property type="entry name" value="CT_C_D"/>
</dbReference>
<evidence type="ECO:0000256" key="2">
    <source>
        <dbReference type="ARBA" id="ARBA00022801"/>
    </source>
</evidence>
<feature type="domain" description="Carboxyltransferase" evidence="4">
    <location>
        <begin position="14"/>
        <end position="210"/>
    </location>
</feature>
<dbReference type="SMART" id="SM00796">
    <property type="entry name" value="AHS1"/>
    <property type="match status" value="1"/>
</dbReference>
<dbReference type="SUPFAM" id="SSF50891">
    <property type="entry name" value="Cyclophilin-like"/>
    <property type="match status" value="1"/>
</dbReference>
<evidence type="ECO:0000259" key="4">
    <source>
        <dbReference type="SMART" id="SM00796"/>
    </source>
</evidence>
<dbReference type="Proteomes" id="UP000749311">
    <property type="component" value="Unassembled WGS sequence"/>
</dbReference>
<dbReference type="PANTHER" id="PTHR34698">
    <property type="entry name" value="5-OXOPROLINASE SUBUNIT B"/>
    <property type="match status" value="1"/>
</dbReference>
<keyword evidence="6" id="KW-1185">Reference proteome</keyword>
<evidence type="ECO:0000313" key="6">
    <source>
        <dbReference type="Proteomes" id="UP000749311"/>
    </source>
</evidence>
<evidence type="ECO:0000256" key="1">
    <source>
        <dbReference type="ARBA" id="ARBA00022741"/>
    </source>
</evidence>
<keyword evidence="3" id="KW-0067">ATP-binding</keyword>
<evidence type="ECO:0000256" key="3">
    <source>
        <dbReference type="ARBA" id="ARBA00022840"/>
    </source>
</evidence>
<evidence type="ECO:0000313" key="5">
    <source>
        <dbReference type="EMBL" id="NIH57605.1"/>
    </source>
</evidence>
<proteinExistence type="predicted"/>
<dbReference type="Pfam" id="PF02682">
    <property type="entry name" value="CT_C_D"/>
    <property type="match status" value="1"/>
</dbReference>
<accession>A0ABX0SGT3</accession>
<keyword evidence="1" id="KW-0547">Nucleotide-binding</keyword>
<dbReference type="SUPFAM" id="SSF160467">
    <property type="entry name" value="PH0987 N-terminal domain-like"/>
    <property type="match status" value="1"/>
</dbReference>
<dbReference type="Gene3D" id="2.40.100.10">
    <property type="entry name" value="Cyclophilin-like"/>
    <property type="match status" value="1"/>
</dbReference>
<dbReference type="EMBL" id="JAAMOZ010000001">
    <property type="protein sequence ID" value="NIH57605.1"/>
    <property type="molecule type" value="Genomic_DNA"/>
</dbReference>
<name>A0ABX0SGT3_9ACTN</name>
<organism evidence="5 6">
    <name type="scientific">Brooklawnia cerclae</name>
    <dbReference type="NCBI Taxonomy" id="349934"/>
    <lineage>
        <taxon>Bacteria</taxon>
        <taxon>Bacillati</taxon>
        <taxon>Actinomycetota</taxon>
        <taxon>Actinomycetes</taxon>
        <taxon>Propionibacteriales</taxon>
        <taxon>Propionibacteriaceae</taxon>
        <taxon>Brooklawnia</taxon>
    </lineage>
</organism>
<sequence length="247" mass="27347">MIEQLPTVQGLRSYTVEPLGESYVLITFTDESEEDRWRHAHSICRSLEHLGYDAVISTYPAYDSVLVEFDALRIDTAGITRILDGLAGRYSEADEAWLRDAVVYRFPIRFGFDIEPIASELGISISELIEMEVSEPIRIRCRAVGGGLMMRNHPTVPPVRRLASPVIRETLGGEFNLAGHQCSIGLSTGRATTGWRTIGRTPVDVAAEFLKPGRNFHIGDLVKLEPISSDAWSQHVGRPIDVIGADS</sequence>
<dbReference type="InterPro" id="IPR029000">
    <property type="entry name" value="Cyclophilin-like_dom_sf"/>
</dbReference>
<comment type="caution">
    <text evidence="5">The sequence shown here is derived from an EMBL/GenBank/DDBJ whole genome shotgun (WGS) entry which is preliminary data.</text>
</comment>